<dbReference type="Gene3D" id="1.10.150.400">
    <property type="match status" value="1"/>
</dbReference>
<reference evidence="1" key="1">
    <citation type="journal article" date="2021" name="PeerJ">
        <title>Extensive microbial diversity within the chicken gut microbiome revealed by metagenomics and culture.</title>
        <authorList>
            <person name="Gilroy R."/>
            <person name="Ravi A."/>
            <person name="Getino M."/>
            <person name="Pursley I."/>
            <person name="Horton D.L."/>
            <person name="Alikhan N.F."/>
            <person name="Baker D."/>
            <person name="Gharbi K."/>
            <person name="Hall N."/>
            <person name="Watson M."/>
            <person name="Adriaenssens E.M."/>
            <person name="Foster-Nyarko E."/>
            <person name="Jarju S."/>
            <person name="Secka A."/>
            <person name="Antonio M."/>
            <person name="Oren A."/>
            <person name="Chaudhuri R.R."/>
            <person name="La Ragione R."/>
            <person name="Hildebrand F."/>
            <person name="Pallen M.J."/>
        </authorList>
    </citation>
    <scope>NUCLEOTIDE SEQUENCE</scope>
    <source>
        <strain evidence="1">ChiSxjej6B18-287</strain>
    </source>
</reference>
<proteinExistence type="predicted"/>
<sequence length="691" mass="79689">MKARIYKVLVNRVPAIRRKYQEARKEAVTRGARLLLFGKLLWWNLEYYLSGGRTQKTEICFAEKKKLLFEESKNFTGMSGEQLVKELSGYDVISFDVFDTLLLRPFSAPEDLFYLIGTELHYPDFPVLRVLAEDQARKRKAEKTGTGEVTLKEIWECLEPLTGIPVETGMAVEMSTEEKYCQGNLYFLPVLDSLKKVQKVLLAVSDMYLEKSFIQKLLEKYYGPVFHRVLISQEEGCSKANGKLYEKVRETAKEIWAEQTGSAEGCWRLAHVGDNPHSDIFMAKKRQIDAFLYPNPQDAGNPYRPFDMSRITGAIYRGLVNIRFHTGAGKYSVFYELGYIYGGLAALGFCQFIHRKVQGRERCQICFLARDGDVLKQIYDQLYPGSSTCYLLWSRNVSARLGAERFPFDFFQRFLFQKINQGYSLERIFASMRLSALREDACRYLYCSKDSVLTEKRALGCRDFLLKQWERVLEVYKGEQALAGEYLRTLLLPPEEYVQNYGQEQRKIILADIGWAGSGPLGLEYVLHKTCGLSWKVHTLLAGSSGAPSPDRDSSQGFFFENQMDSYFFSQSHNRDLWKFHDLHKKHNLYLELLFTSPSPSFQGFEKTENGNINFLFAPKESHEKEVREIQKGILDFVADYQKYFGEFTAKGQGNISGRDAYAPLVLLLKDTAFQKKLEKAFLWDIRENVE</sequence>
<dbReference type="InterPro" id="IPR023214">
    <property type="entry name" value="HAD_sf"/>
</dbReference>
<comment type="caution">
    <text evidence="1">The sequence shown here is derived from an EMBL/GenBank/DDBJ whole genome shotgun (WGS) entry which is preliminary data.</text>
</comment>
<dbReference type="Gene3D" id="3.40.50.1000">
    <property type="entry name" value="HAD superfamily/HAD-like"/>
    <property type="match status" value="1"/>
</dbReference>
<dbReference type="Proteomes" id="UP000823893">
    <property type="component" value="Unassembled WGS sequence"/>
</dbReference>
<name>A0A9D2N4U9_9FIRM</name>
<dbReference type="EMBL" id="DWWV01000059">
    <property type="protein sequence ID" value="HJC10189.1"/>
    <property type="molecule type" value="Genomic_DNA"/>
</dbReference>
<dbReference type="InterPro" id="IPR036412">
    <property type="entry name" value="HAD-like_sf"/>
</dbReference>
<protein>
    <recommendedName>
        <fullName evidence="3">Haloacid dehalogenase-like hydrolase</fullName>
    </recommendedName>
</protein>
<evidence type="ECO:0008006" key="3">
    <source>
        <dbReference type="Google" id="ProtNLM"/>
    </source>
</evidence>
<gene>
    <name evidence="1" type="ORF">H9935_05155</name>
</gene>
<organism evidence="1 2">
    <name type="scientific">Candidatus Blautia merdigallinarum</name>
    <dbReference type="NCBI Taxonomy" id="2838495"/>
    <lineage>
        <taxon>Bacteria</taxon>
        <taxon>Bacillati</taxon>
        <taxon>Bacillota</taxon>
        <taxon>Clostridia</taxon>
        <taxon>Lachnospirales</taxon>
        <taxon>Lachnospiraceae</taxon>
        <taxon>Blautia</taxon>
    </lineage>
</organism>
<evidence type="ECO:0000313" key="1">
    <source>
        <dbReference type="EMBL" id="HJC10189.1"/>
    </source>
</evidence>
<accession>A0A9D2N4U9</accession>
<dbReference type="AlphaFoldDB" id="A0A9D2N4U9"/>
<evidence type="ECO:0000313" key="2">
    <source>
        <dbReference type="Proteomes" id="UP000823893"/>
    </source>
</evidence>
<dbReference type="SUPFAM" id="SSF56784">
    <property type="entry name" value="HAD-like"/>
    <property type="match status" value="1"/>
</dbReference>
<reference evidence="1" key="2">
    <citation type="submission" date="2021-04" db="EMBL/GenBank/DDBJ databases">
        <authorList>
            <person name="Gilroy R."/>
        </authorList>
    </citation>
    <scope>NUCLEOTIDE SEQUENCE</scope>
    <source>
        <strain evidence="1">ChiSxjej6B18-287</strain>
    </source>
</reference>